<dbReference type="InterPro" id="IPR013968">
    <property type="entry name" value="PKS_KR"/>
</dbReference>
<evidence type="ECO:0008006" key="15">
    <source>
        <dbReference type="Google" id="ProtNLM"/>
    </source>
</evidence>
<dbReference type="InterPro" id="IPR014030">
    <property type="entry name" value="Ketoacyl_synth_N"/>
</dbReference>
<dbReference type="SUPFAM" id="SSF55048">
    <property type="entry name" value="Probable ACP-binding domain of malonyl-CoA ACP transacylase"/>
    <property type="match status" value="1"/>
</dbReference>
<dbReference type="GO" id="GO:0006633">
    <property type="term" value="P:fatty acid biosynthetic process"/>
    <property type="evidence" value="ECO:0007669"/>
    <property type="project" value="InterPro"/>
</dbReference>
<dbReference type="InterPro" id="IPR049551">
    <property type="entry name" value="PKS_DH_C"/>
</dbReference>
<dbReference type="GO" id="GO:0008168">
    <property type="term" value="F:methyltransferase activity"/>
    <property type="evidence" value="ECO:0007669"/>
    <property type="project" value="UniProtKB-KW"/>
</dbReference>
<evidence type="ECO:0000256" key="2">
    <source>
        <dbReference type="ARBA" id="ARBA00022553"/>
    </source>
</evidence>
<dbReference type="GO" id="GO:0004315">
    <property type="term" value="F:3-oxoacyl-[acyl-carrier-protein] synthase activity"/>
    <property type="evidence" value="ECO:0007669"/>
    <property type="project" value="InterPro"/>
</dbReference>
<dbReference type="OrthoDB" id="329835at2759"/>
<keyword evidence="2" id="KW-0597">Phosphoprotein</keyword>
<evidence type="ECO:0000313" key="13">
    <source>
        <dbReference type="EMBL" id="KAE8135205.1"/>
    </source>
</evidence>
<dbReference type="SUPFAM" id="SSF53335">
    <property type="entry name" value="S-adenosyl-L-methionine-dependent methyltransferases"/>
    <property type="match status" value="1"/>
</dbReference>
<dbReference type="InterPro" id="IPR013154">
    <property type="entry name" value="ADH-like_N"/>
</dbReference>
<dbReference type="InterPro" id="IPR014031">
    <property type="entry name" value="Ketoacyl_synth_C"/>
</dbReference>
<dbReference type="PROSITE" id="PS50075">
    <property type="entry name" value="CARRIER"/>
    <property type="match status" value="1"/>
</dbReference>
<dbReference type="SUPFAM" id="SSF47336">
    <property type="entry name" value="ACP-like"/>
    <property type="match status" value="1"/>
</dbReference>
<dbReference type="InterPro" id="IPR016039">
    <property type="entry name" value="Thiolase-like"/>
</dbReference>
<dbReference type="PANTHER" id="PTHR43775">
    <property type="entry name" value="FATTY ACID SYNTHASE"/>
    <property type="match status" value="1"/>
</dbReference>
<feature type="region of interest" description="C-terminal hotdog fold" evidence="8">
    <location>
        <begin position="991"/>
        <end position="1136"/>
    </location>
</feature>
<dbReference type="InterPro" id="IPR020841">
    <property type="entry name" value="PKS_Beta-ketoAc_synthase_dom"/>
</dbReference>
<feature type="region of interest" description="N-terminal hotdog fold" evidence="8">
    <location>
        <begin position="848"/>
        <end position="978"/>
    </location>
</feature>
<evidence type="ECO:0000256" key="1">
    <source>
        <dbReference type="ARBA" id="ARBA00022450"/>
    </source>
</evidence>
<protein>
    <recommendedName>
        <fullName evidence="15">Polyketide synthase</fullName>
    </recommendedName>
</protein>
<dbReference type="Pfam" id="PF00550">
    <property type="entry name" value="PP-binding"/>
    <property type="match status" value="1"/>
</dbReference>
<sequence>MHQPLDGDLNGLLNSSLSNGHGQDTCTTGGVDLASTAGRLTPEPMSRSTVPIAICGMGMRLPGGIRDDEALYDFLINKKDARSSTPSNRYNADAYYSPHGKPGTIITKHGYFLNDTDLSKFDPSTFSITAAEAAQLDPSQRLVLEVVREALERAGESNWRGKKIGTYVGLFSEDWQDLHHKDVNFYDPYTLIGVLDFAIANRISYEYDLKGPSIMVKTACSSAGIGLHEAIQEIQRGSITSAIVAGANLIMSPGMTVAMSVQAALSPEGSSKSFDAEADGYARGEAVTVLYIKRLDEAIRDGNPIRAVIRASASNADGKTAGVTNPSAEAHEAAIREAYAIAGLDLSRTAMVETHGTGTLTGDPIEAKAIANCFGKDGVYMGAVKPNLGHSEGAATITIPWKEAKLAVPVDPCPWPADRAERLSVNSYGIGGSNVHFILDSAASFGLGVPQPAPPSTKTRKQKKTVLVFSAGHPESAKVMVKRHQEYLSKFPGFIWDANSWPIIQHFWPIYNRWIEFYKALSMHLCDVLCHSDDKRILSRAECAQPICTALQIALVDLLSCWGVRPSAVVGHSSGEIAASYAAECLTKEEAMAIAFYRGYACKNPPRRGGMAAVGLGRAEVSRFLAPGVNVACENSPSSVTLAGDLDMLEKIIDDIKEHDDEIFVRKLQVETAYHSDHMRLIGGAYCGLIREMIDPRSPKVPFYSSAEGGKVLSKAFQFGPSYWQHNLENPVLFYDAVRSMLSNCPQMALLEVGPHSTLRGALRQISQKISIPVQYISTLCRGENDTDSFLNAIGQLYTAGVHICVPTDPVHSVVLTDLPTYPWHYEREYWSETRVMKNWRFRKDLPHDLLGVRTLEGADLSPTWRNDLRIVNVPWLSEHCLGNDIVFPAAGYIAMAGEAAFQLSDGSKRDYSLKSMELKQALILHEDKPIELVTTLRPQRLTASTNSDWLEFQIVSFDGEKWMEHCFGLVRTGLASSRPSSSKNIPLALPRKVSSPRWYETMSRVGLKYGPRFSGLRDITASVTETKAVAAMFDNPGEQSESSYVLHPSTLDMAFQTWTVASVKGDYRSFRDLVMPTFIEEMYVCGGTKQKIHISATSNGGTVPQGHSCGIDENGELAFLLKRFTGSRLEPDETGQDLTALSLHWKPAFEFLNSGDLTRPIYDIREPLALLERLYLLCAVESNKALQGVTATQPHFERYRKWLSTQCGRFIQPGYILVDDSVDLVNMSSEKRVKLISTVFQQCENAGCGPIATAIWRTYNQVVNVFEGNTDFLDLLIHDGTLSAIYTWMNDVWDVSEFFQLLGHMHPQMKILEIGAGTGGLTGKVLEQLRSEFGERLYLQYTFTDVSSGFFPTAMERFKEYDAIEYKVLDISRNPLEQGFNREEYDLIIASNVLHATPFLHDTLVHVRSLLRPQGRLFLQELSPMINGIGYIMGLFSGWWLGEADGRIDYPFISPEQWDTRLRAAGFGGCETVTFDNERPYQVNANIIARPAVHFEYPTTITLLSGPARIHPLSLRVEALLRSRGYQTQHCQWGQKEQPPAGQDVISFVDLEQPFLKEPIEADWNRFLQLIQSLDQAAVVWLTSLAQVKSKDPHAALILGMARTIRSELAIPLATLELEHHDSAGAADAVVNVTKHVQKTKDDTSDLDPDMEFSWISGEVHVGRFHWFAVETALKEEAPPADTKALAIGKRGLLQSLHWCGRQLPELPADQVQIEMKAVGLNFKDVLVAIGIVDSGSGDAVLGVEGAGYVRKVGAGVNHIRVGDRVMTLGADSTGLATQVQRYGSCVVPIPSHLSFEDAATMPAVYTTVLLSLVDKARLEKGQSILIHSAAGGVGIAAIRVARWIGANIYCTVGSEKKATFLVEELGIPRDRIFHSRDISFRDNLMDATNGAGVDCVLNSLAGELLHASWECVASSGCLVEIGKRDMIGRGQLALDKFEDNRTYMGIDLTKYVAINKPGTARLMRLMVELCSEGHITPIHPITSFAVDEVEEAFRYMQQGIHIGKVVIKLPDTETSLPWTPETPTPSFRHDRAYLLVGGMGGLGQAIARWMTTHGAKHIIFLSRSAGTSEEDRSFIQELNLMGCKVQAWAGDVSDPAVVKNAIDEAPMPIAGVMQMAMVLHDVGALDMDLEAYQKVIRPRVKGTWNIHNALPNEELEFFVLFSSACGMVGYYGQANYAASNTFLDAFAQYRHNLGLPASVMDIGAVNDVGYISRTPAAKDGMLASAGHLITEQEFLDTLQLTIARSSKPPSSSPARPKAPGSRGIHFNNPSQVVQTLECRLPIMHPENNIIWKRDPRMAIYRNIETVSVQSQSTSSGLKSFLLDVNADPSLLSQPSAAEFLAGQIRDRVATFLMRREDDEPLDLGLSLSESGVDSLVAIEVRNWWKQSLGVEVSVLELKDSGSMLRLGGLAAKRLREKMADKPL</sequence>
<dbReference type="SUPFAM" id="SSF51735">
    <property type="entry name" value="NAD(P)-binding Rossmann-fold domains"/>
    <property type="match status" value="2"/>
</dbReference>
<dbReference type="Proteomes" id="UP000325672">
    <property type="component" value="Unassembled WGS sequence"/>
</dbReference>
<dbReference type="SMART" id="SM00829">
    <property type="entry name" value="PKS_ER"/>
    <property type="match status" value="1"/>
</dbReference>
<dbReference type="InterPro" id="IPR032821">
    <property type="entry name" value="PKS_assoc"/>
</dbReference>
<dbReference type="Gene3D" id="3.30.70.3290">
    <property type="match status" value="1"/>
</dbReference>
<dbReference type="PROSITE" id="PS52019">
    <property type="entry name" value="PKS_MFAS_DH"/>
    <property type="match status" value="1"/>
</dbReference>
<dbReference type="Gene3D" id="3.40.47.10">
    <property type="match status" value="1"/>
</dbReference>
<evidence type="ECO:0000256" key="6">
    <source>
        <dbReference type="ARBA" id="ARBA00023268"/>
    </source>
</evidence>
<feature type="compositionally biased region" description="Low complexity" evidence="9">
    <location>
        <begin position="2246"/>
        <end position="2261"/>
    </location>
</feature>
<evidence type="ECO:0000256" key="9">
    <source>
        <dbReference type="SAM" id="MobiDB-lite"/>
    </source>
</evidence>
<evidence type="ECO:0000256" key="3">
    <source>
        <dbReference type="ARBA" id="ARBA00022603"/>
    </source>
</evidence>
<evidence type="ECO:0000259" key="10">
    <source>
        <dbReference type="PROSITE" id="PS50075"/>
    </source>
</evidence>
<dbReference type="Gene3D" id="3.40.50.720">
    <property type="entry name" value="NAD(P)-binding Rossmann-like Domain"/>
    <property type="match status" value="2"/>
</dbReference>
<evidence type="ECO:0000259" key="11">
    <source>
        <dbReference type="PROSITE" id="PS52004"/>
    </source>
</evidence>
<keyword evidence="3" id="KW-0489">Methyltransferase</keyword>
<dbReference type="PANTHER" id="PTHR43775:SF49">
    <property type="entry name" value="SYNTHASE, PUTATIVE (JCVI)-RELATED"/>
    <property type="match status" value="1"/>
</dbReference>
<dbReference type="Gene3D" id="3.40.50.150">
    <property type="entry name" value="Vaccinia Virus protein VP39"/>
    <property type="match status" value="1"/>
</dbReference>
<dbReference type="GO" id="GO:0004312">
    <property type="term" value="F:fatty acid synthase activity"/>
    <property type="evidence" value="ECO:0007669"/>
    <property type="project" value="TreeGrafter"/>
</dbReference>
<dbReference type="Gene3D" id="1.10.1200.10">
    <property type="entry name" value="ACP-like"/>
    <property type="match status" value="1"/>
</dbReference>
<dbReference type="Gene3D" id="3.40.366.10">
    <property type="entry name" value="Malonyl-Coenzyme A Acyl Carrier Protein, domain 2"/>
    <property type="match status" value="1"/>
</dbReference>
<dbReference type="CDD" id="cd00833">
    <property type="entry name" value="PKS"/>
    <property type="match status" value="1"/>
</dbReference>
<dbReference type="InterPro" id="IPR016036">
    <property type="entry name" value="Malonyl_transacylase_ACP-bd"/>
</dbReference>
<keyword evidence="4" id="KW-0808">Transferase</keyword>
<dbReference type="Pfam" id="PF13602">
    <property type="entry name" value="ADH_zinc_N_2"/>
    <property type="match status" value="1"/>
</dbReference>
<accession>A0A5N6SKX5</accession>
<dbReference type="InterPro" id="IPR029063">
    <property type="entry name" value="SAM-dependent_MTases_sf"/>
</dbReference>
<dbReference type="InterPro" id="IPR018201">
    <property type="entry name" value="Ketoacyl_synth_AS"/>
</dbReference>
<evidence type="ECO:0000256" key="4">
    <source>
        <dbReference type="ARBA" id="ARBA00022679"/>
    </source>
</evidence>
<feature type="region of interest" description="Disordered" evidence="9">
    <location>
        <begin position="1"/>
        <end position="30"/>
    </location>
</feature>
<dbReference type="GO" id="GO:1901336">
    <property type="term" value="P:lactone biosynthetic process"/>
    <property type="evidence" value="ECO:0007669"/>
    <property type="project" value="UniProtKB-ARBA"/>
</dbReference>
<dbReference type="InterPro" id="IPR020843">
    <property type="entry name" value="ER"/>
</dbReference>
<dbReference type="InterPro" id="IPR036291">
    <property type="entry name" value="NAD(P)-bd_dom_sf"/>
</dbReference>
<reference evidence="13 14" key="1">
    <citation type="submission" date="2019-04" db="EMBL/GenBank/DDBJ databases">
        <title>Friends and foes A comparative genomics study of 23 Aspergillus species from section Flavi.</title>
        <authorList>
            <consortium name="DOE Joint Genome Institute"/>
            <person name="Kjaerbolling I."/>
            <person name="Vesth T."/>
            <person name="Frisvad J.C."/>
            <person name="Nybo J.L."/>
            <person name="Theobald S."/>
            <person name="Kildgaard S."/>
            <person name="Isbrandt T."/>
            <person name="Kuo A."/>
            <person name="Sato A."/>
            <person name="Lyhne E.K."/>
            <person name="Kogle M.E."/>
            <person name="Wiebenga A."/>
            <person name="Kun R.S."/>
            <person name="Lubbers R.J."/>
            <person name="Makela M.R."/>
            <person name="Barry K."/>
            <person name="Chovatia M."/>
            <person name="Clum A."/>
            <person name="Daum C."/>
            <person name="Haridas S."/>
            <person name="He G."/>
            <person name="LaButti K."/>
            <person name="Lipzen A."/>
            <person name="Mondo S."/>
            <person name="Riley R."/>
            <person name="Salamov A."/>
            <person name="Simmons B.A."/>
            <person name="Magnuson J.K."/>
            <person name="Henrissat B."/>
            <person name="Mortensen U.H."/>
            <person name="Larsen T.O."/>
            <person name="Devries R.P."/>
            <person name="Grigoriev I.V."/>
            <person name="Machida M."/>
            <person name="Baker S.E."/>
            <person name="Andersen M.R."/>
        </authorList>
    </citation>
    <scope>NUCLEOTIDE SEQUENCE [LARGE SCALE GENOMIC DNA]</scope>
    <source>
        <strain evidence="13 14">CBS 117625</strain>
    </source>
</reference>
<name>A0A5N6SKX5_ASPPS</name>
<dbReference type="InterPro" id="IPR009081">
    <property type="entry name" value="PP-bd_ACP"/>
</dbReference>
<dbReference type="CDD" id="cd02440">
    <property type="entry name" value="AdoMet_MTases"/>
    <property type="match status" value="1"/>
</dbReference>
<dbReference type="SUPFAM" id="SSF52151">
    <property type="entry name" value="FabD/lysophospholipase-like"/>
    <property type="match status" value="1"/>
</dbReference>
<feature type="active site" description="Proton acceptor; for dehydratase activity" evidence="8">
    <location>
        <position position="880"/>
    </location>
</feature>
<dbReference type="InterPro" id="IPR001227">
    <property type="entry name" value="Ac_transferase_dom_sf"/>
</dbReference>
<dbReference type="GO" id="GO:0032259">
    <property type="term" value="P:methylation"/>
    <property type="evidence" value="ECO:0007669"/>
    <property type="project" value="UniProtKB-KW"/>
</dbReference>
<dbReference type="Pfam" id="PF00698">
    <property type="entry name" value="Acyl_transf_1"/>
    <property type="match status" value="1"/>
</dbReference>
<keyword evidence="7" id="KW-0012">Acyltransferase</keyword>
<feature type="domain" description="Carrier" evidence="10">
    <location>
        <begin position="2340"/>
        <end position="2419"/>
    </location>
</feature>
<dbReference type="Pfam" id="PF08240">
    <property type="entry name" value="ADH_N"/>
    <property type="match status" value="1"/>
</dbReference>
<keyword evidence="6" id="KW-0511">Multifunctional enzyme</keyword>
<dbReference type="InterPro" id="IPR016035">
    <property type="entry name" value="Acyl_Trfase/lysoPLipase"/>
</dbReference>
<feature type="compositionally biased region" description="Low complexity" evidence="9">
    <location>
        <begin position="1"/>
        <end position="20"/>
    </location>
</feature>
<evidence type="ECO:0000313" key="14">
    <source>
        <dbReference type="Proteomes" id="UP000325672"/>
    </source>
</evidence>
<dbReference type="SMART" id="SM00825">
    <property type="entry name" value="PKS_KS"/>
    <property type="match status" value="1"/>
</dbReference>
<dbReference type="RefSeq" id="XP_031911268.1">
    <property type="nucleotide sequence ID" value="XM_032062555.1"/>
</dbReference>
<gene>
    <name evidence="13" type="ORF">BDV38DRAFT_294724</name>
</gene>
<dbReference type="GO" id="GO:0044550">
    <property type="term" value="P:secondary metabolite biosynthetic process"/>
    <property type="evidence" value="ECO:0007669"/>
    <property type="project" value="UniProtKB-ARBA"/>
</dbReference>
<keyword evidence="14" id="KW-1185">Reference proteome</keyword>
<dbReference type="Pfam" id="PF21089">
    <property type="entry name" value="PKS_DH_N"/>
    <property type="match status" value="1"/>
</dbReference>
<dbReference type="InterPro" id="IPR013217">
    <property type="entry name" value="Methyltransf_12"/>
</dbReference>
<proteinExistence type="predicted"/>
<dbReference type="SMART" id="SM00826">
    <property type="entry name" value="PKS_DH"/>
    <property type="match status" value="1"/>
</dbReference>
<dbReference type="InterPro" id="IPR036736">
    <property type="entry name" value="ACP-like_sf"/>
</dbReference>
<dbReference type="Pfam" id="PF16197">
    <property type="entry name" value="KAsynt_C_assoc"/>
    <property type="match status" value="1"/>
</dbReference>
<dbReference type="Pfam" id="PF14765">
    <property type="entry name" value="PS-DH"/>
    <property type="match status" value="1"/>
</dbReference>
<dbReference type="Pfam" id="PF00109">
    <property type="entry name" value="ketoacyl-synt"/>
    <property type="match status" value="1"/>
</dbReference>
<feature type="region of interest" description="Disordered" evidence="9">
    <location>
        <begin position="2246"/>
        <end position="2268"/>
    </location>
</feature>
<dbReference type="Gene3D" id="3.90.180.10">
    <property type="entry name" value="Medium-chain alcohol dehydrogenases, catalytic domain"/>
    <property type="match status" value="1"/>
</dbReference>
<feature type="domain" description="PKS/mFAS DH" evidence="12">
    <location>
        <begin position="848"/>
        <end position="1136"/>
    </location>
</feature>
<dbReference type="InterPro" id="IPR020806">
    <property type="entry name" value="PKS_PP-bd"/>
</dbReference>
<dbReference type="EMBL" id="ML743595">
    <property type="protein sequence ID" value="KAE8135205.1"/>
    <property type="molecule type" value="Genomic_DNA"/>
</dbReference>
<dbReference type="InterPro" id="IPR049552">
    <property type="entry name" value="PKS_DH_N"/>
</dbReference>
<dbReference type="InterPro" id="IPR057326">
    <property type="entry name" value="KR_dom"/>
</dbReference>
<dbReference type="InterPro" id="IPR042104">
    <property type="entry name" value="PKS_dehydratase_sf"/>
</dbReference>
<dbReference type="Pfam" id="PF08242">
    <property type="entry name" value="Methyltransf_12"/>
    <property type="match status" value="1"/>
</dbReference>
<evidence type="ECO:0000259" key="12">
    <source>
        <dbReference type="PROSITE" id="PS52019"/>
    </source>
</evidence>
<dbReference type="Pfam" id="PF02801">
    <property type="entry name" value="Ketoacyl-synt_C"/>
    <property type="match status" value="1"/>
</dbReference>
<dbReference type="InterPro" id="IPR049900">
    <property type="entry name" value="PKS_mFAS_DH"/>
</dbReference>
<dbReference type="SMART" id="SM00823">
    <property type="entry name" value="PKS_PP"/>
    <property type="match status" value="1"/>
</dbReference>
<dbReference type="SUPFAM" id="SSF53901">
    <property type="entry name" value="Thiolase-like"/>
    <property type="match status" value="1"/>
</dbReference>
<dbReference type="Pfam" id="PF08659">
    <property type="entry name" value="KR"/>
    <property type="match status" value="1"/>
</dbReference>
<feature type="active site" description="Proton donor; for dehydratase activity" evidence="8">
    <location>
        <position position="1053"/>
    </location>
</feature>
<dbReference type="SUPFAM" id="SSF50129">
    <property type="entry name" value="GroES-like"/>
    <property type="match status" value="1"/>
</dbReference>
<keyword evidence="5" id="KW-0521">NADP</keyword>
<organism evidence="13 14">
    <name type="scientific">Aspergillus pseudotamarii</name>
    <dbReference type="NCBI Taxonomy" id="132259"/>
    <lineage>
        <taxon>Eukaryota</taxon>
        <taxon>Fungi</taxon>
        <taxon>Dikarya</taxon>
        <taxon>Ascomycota</taxon>
        <taxon>Pezizomycotina</taxon>
        <taxon>Eurotiomycetes</taxon>
        <taxon>Eurotiomycetidae</taxon>
        <taxon>Eurotiales</taxon>
        <taxon>Aspergillaceae</taxon>
        <taxon>Aspergillus</taxon>
        <taxon>Aspergillus subgen. Circumdati</taxon>
    </lineage>
</organism>
<dbReference type="PROSITE" id="PS00606">
    <property type="entry name" value="KS3_1"/>
    <property type="match status" value="1"/>
</dbReference>
<dbReference type="GeneID" id="43646765"/>
<dbReference type="SMART" id="SM00822">
    <property type="entry name" value="PKS_KR"/>
    <property type="match status" value="1"/>
</dbReference>
<dbReference type="InterPro" id="IPR020807">
    <property type="entry name" value="PKS_DH"/>
</dbReference>
<dbReference type="GO" id="GO:0031177">
    <property type="term" value="F:phosphopantetheine binding"/>
    <property type="evidence" value="ECO:0007669"/>
    <property type="project" value="InterPro"/>
</dbReference>
<dbReference type="InterPro" id="IPR011032">
    <property type="entry name" value="GroES-like_sf"/>
</dbReference>
<dbReference type="InterPro" id="IPR050091">
    <property type="entry name" value="PKS_NRPS_Biosynth_Enz"/>
</dbReference>
<dbReference type="PROSITE" id="PS52004">
    <property type="entry name" value="KS3_2"/>
    <property type="match status" value="1"/>
</dbReference>
<dbReference type="FunFam" id="3.40.50.720:FF:000209">
    <property type="entry name" value="Polyketide synthase Pks12"/>
    <property type="match status" value="1"/>
</dbReference>
<dbReference type="Gene3D" id="3.10.129.110">
    <property type="entry name" value="Polyketide synthase dehydratase"/>
    <property type="match status" value="1"/>
</dbReference>
<dbReference type="SMART" id="SM00827">
    <property type="entry name" value="PKS_AT"/>
    <property type="match status" value="1"/>
</dbReference>
<feature type="domain" description="Ketosynthase family 3 (KS3)" evidence="11">
    <location>
        <begin position="49"/>
        <end position="441"/>
    </location>
</feature>
<dbReference type="CDD" id="cd05195">
    <property type="entry name" value="enoyl_red"/>
    <property type="match status" value="1"/>
</dbReference>
<keyword evidence="1" id="KW-0596">Phosphopantetheine</keyword>
<evidence type="ECO:0000256" key="7">
    <source>
        <dbReference type="ARBA" id="ARBA00023315"/>
    </source>
</evidence>
<evidence type="ECO:0000256" key="5">
    <source>
        <dbReference type="ARBA" id="ARBA00022857"/>
    </source>
</evidence>
<dbReference type="InterPro" id="IPR014043">
    <property type="entry name" value="Acyl_transferase_dom"/>
</dbReference>
<dbReference type="GO" id="GO:0016491">
    <property type="term" value="F:oxidoreductase activity"/>
    <property type="evidence" value="ECO:0007669"/>
    <property type="project" value="InterPro"/>
</dbReference>
<evidence type="ECO:0000256" key="8">
    <source>
        <dbReference type="PROSITE-ProRule" id="PRU01363"/>
    </source>
</evidence>